<organism evidence="13 14">
    <name type="scientific">Sulfobacillus acidophilus</name>
    <dbReference type="NCBI Taxonomy" id="53633"/>
    <lineage>
        <taxon>Bacteria</taxon>
        <taxon>Bacillati</taxon>
        <taxon>Bacillota</taxon>
        <taxon>Clostridia</taxon>
        <taxon>Eubacteriales</taxon>
        <taxon>Clostridiales Family XVII. Incertae Sedis</taxon>
        <taxon>Sulfobacillus</taxon>
    </lineage>
</organism>
<evidence type="ECO:0000313" key="14">
    <source>
        <dbReference type="Proteomes" id="UP000241848"/>
    </source>
</evidence>
<dbReference type="InterPro" id="IPR017596">
    <property type="entry name" value="PdhA/BkdA"/>
</dbReference>
<name>A0A2T2WL01_9FIRM</name>
<sequence>MNPEQEFPIRRVIDEQGQLVGDRSQVSDAQLKDFYQWLVTLRQFDQRAWNLQRQGRIGTYPPYSGQEATQVGVVAALSHDDWICGSYRDWAALAYAGVPLHYPLLNSMGHAIAGHIPEQVQALPVQVVIAAQILHAVGLAWAAKLQEQNRVAVTFFGDGATSQGDFHEALNLASVMQVPVIFVCENNQWAISVPLNRQMHSPTIAQRALAYNIEGIRLDGNDIVAVYQTMREVVERVRSGQGPVLIEAVTYRLGAHTTADDPTRYRPPEEDEQRRRGEPLSRLQNYLQRSGLLSQDDISSIDEMAKETVDEAVQTAEAYPAASLAETFEHVYGELSESLREQRAASVRGGAAHG</sequence>
<evidence type="ECO:0000256" key="11">
    <source>
        <dbReference type="SAM" id="MobiDB-lite"/>
    </source>
</evidence>
<evidence type="ECO:0000256" key="10">
    <source>
        <dbReference type="RuleBase" id="RU366007"/>
    </source>
</evidence>
<comment type="catalytic activity">
    <reaction evidence="9 10">
        <text>N(6)-[(R)-lipoyl]-L-lysyl-[protein] + pyruvate + H(+) = N(6)-[(R)-S(8)-acetyldihydrolipoyl]-L-lysyl-[protein] + CO2</text>
        <dbReference type="Rhea" id="RHEA:19189"/>
        <dbReference type="Rhea" id="RHEA-COMP:10474"/>
        <dbReference type="Rhea" id="RHEA-COMP:10478"/>
        <dbReference type="ChEBI" id="CHEBI:15361"/>
        <dbReference type="ChEBI" id="CHEBI:15378"/>
        <dbReference type="ChEBI" id="CHEBI:16526"/>
        <dbReference type="ChEBI" id="CHEBI:83099"/>
        <dbReference type="ChEBI" id="CHEBI:83111"/>
        <dbReference type="EC" id="1.2.4.1"/>
    </reaction>
</comment>
<dbReference type="CDD" id="cd02000">
    <property type="entry name" value="TPP_E1_PDC_ADC_BCADC"/>
    <property type="match status" value="1"/>
</dbReference>
<evidence type="ECO:0000256" key="6">
    <source>
        <dbReference type="ARBA" id="ARBA00023052"/>
    </source>
</evidence>
<evidence type="ECO:0000256" key="1">
    <source>
        <dbReference type="ARBA" id="ARBA00001964"/>
    </source>
</evidence>
<dbReference type="AlphaFoldDB" id="A0A2T2WL01"/>
<evidence type="ECO:0000256" key="8">
    <source>
        <dbReference type="ARBA" id="ARBA00025211"/>
    </source>
</evidence>
<evidence type="ECO:0000313" key="13">
    <source>
        <dbReference type="EMBL" id="PSR22886.1"/>
    </source>
</evidence>
<evidence type="ECO:0000256" key="7">
    <source>
        <dbReference type="ARBA" id="ARBA00023317"/>
    </source>
</evidence>
<evidence type="ECO:0000256" key="3">
    <source>
        <dbReference type="ARBA" id="ARBA00012281"/>
    </source>
</evidence>
<dbReference type="GO" id="GO:0004739">
    <property type="term" value="F:pyruvate dehydrogenase (acetyl-transferring) activity"/>
    <property type="evidence" value="ECO:0007669"/>
    <property type="project" value="UniProtKB-UniRule"/>
</dbReference>
<dbReference type="SUPFAM" id="SSF52518">
    <property type="entry name" value="Thiamin diphosphate-binding fold (THDP-binding)"/>
    <property type="match status" value="1"/>
</dbReference>
<evidence type="ECO:0000256" key="4">
    <source>
        <dbReference type="ARBA" id="ARBA00014159"/>
    </source>
</evidence>
<dbReference type="PANTHER" id="PTHR43380:SF1">
    <property type="entry name" value="2-OXOISOVALERATE DEHYDROGENASE SUBUNIT ALPHA, MITOCHONDRIAL"/>
    <property type="match status" value="1"/>
</dbReference>
<protein>
    <recommendedName>
        <fullName evidence="4 10">Pyruvate dehydrogenase E1 component subunit alpha</fullName>
        <ecNumber evidence="3 10">1.2.4.1</ecNumber>
    </recommendedName>
</protein>
<feature type="domain" description="Dehydrogenase E1 component" evidence="12">
    <location>
        <begin position="39"/>
        <end position="322"/>
    </location>
</feature>
<dbReference type="GO" id="GO:0009083">
    <property type="term" value="P:branched-chain amino acid catabolic process"/>
    <property type="evidence" value="ECO:0007669"/>
    <property type="project" value="TreeGrafter"/>
</dbReference>
<keyword evidence="5 10" id="KW-0560">Oxidoreductase</keyword>
<evidence type="ECO:0000256" key="2">
    <source>
        <dbReference type="ARBA" id="ARBA00011870"/>
    </source>
</evidence>
<evidence type="ECO:0000256" key="9">
    <source>
        <dbReference type="ARBA" id="ARBA00051231"/>
    </source>
</evidence>
<dbReference type="InterPro" id="IPR029061">
    <property type="entry name" value="THDP-binding"/>
</dbReference>
<comment type="subunit">
    <text evidence="2 10">Heterodimer of an alpha and a beta chain.</text>
</comment>
<dbReference type="InterPro" id="IPR050771">
    <property type="entry name" value="Alpha-ketoacid_DH_E1_comp"/>
</dbReference>
<dbReference type="Gene3D" id="3.40.50.970">
    <property type="match status" value="1"/>
</dbReference>
<evidence type="ECO:0000259" key="12">
    <source>
        <dbReference type="Pfam" id="PF00676"/>
    </source>
</evidence>
<dbReference type="Pfam" id="PF00676">
    <property type="entry name" value="E1_dh"/>
    <property type="match status" value="1"/>
</dbReference>
<proteinExistence type="predicted"/>
<dbReference type="EC" id="1.2.4.1" evidence="3 10"/>
<keyword evidence="6 10" id="KW-0786">Thiamine pyrophosphate</keyword>
<keyword evidence="7 10" id="KW-0670">Pyruvate</keyword>
<accession>A0A2T2WL01</accession>
<feature type="region of interest" description="Disordered" evidence="11">
    <location>
        <begin position="257"/>
        <end position="279"/>
    </location>
</feature>
<feature type="compositionally biased region" description="Basic and acidic residues" evidence="11">
    <location>
        <begin position="258"/>
        <end position="279"/>
    </location>
</feature>
<comment type="function">
    <text evidence="8 10">The pyruvate dehydrogenase complex catalyzes the overall conversion of pyruvate to acetyl-CoA and CO(2). It contains multiple copies of three enzymatic components: pyruvate dehydrogenase (E1), dihydrolipoamide acetyltransferase (E2) and lipoamide dehydrogenase (E3).</text>
</comment>
<evidence type="ECO:0000256" key="5">
    <source>
        <dbReference type="ARBA" id="ARBA00023002"/>
    </source>
</evidence>
<comment type="cofactor">
    <cofactor evidence="1 10">
        <name>thiamine diphosphate</name>
        <dbReference type="ChEBI" id="CHEBI:58937"/>
    </cofactor>
</comment>
<dbReference type="EMBL" id="PXYV01000011">
    <property type="protein sequence ID" value="PSR22886.1"/>
    <property type="molecule type" value="Genomic_DNA"/>
</dbReference>
<gene>
    <name evidence="13" type="primary">pdhA</name>
    <name evidence="13" type="ORF">C7B45_05315</name>
</gene>
<comment type="caution">
    <text evidence="13">The sequence shown here is derived from an EMBL/GenBank/DDBJ whole genome shotgun (WGS) entry which is preliminary data.</text>
</comment>
<dbReference type="Proteomes" id="UP000241848">
    <property type="component" value="Unassembled WGS sequence"/>
</dbReference>
<dbReference type="InterPro" id="IPR001017">
    <property type="entry name" value="DH_E1"/>
</dbReference>
<dbReference type="PANTHER" id="PTHR43380">
    <property type="entry name" value="2-OXOISOVALERATE DEHYDROGENASE SUBUNIT ALPHA, MITOCHONDRIAL"/>
    <property type="match status" value="1"/>
</dbReference>
<dbReference type="NCBIfam" id="TIGR03181">
    <property type="entry name" value="PDH_E1_alph_x"/>
    <property type="match status" value="1"/>
</dbReference>
<reference evidence="13 14" key="1">
    <citation type="journal article" date="2014" name="BMC Genomics">
        <title>Comparison of environmental and isolate Sulfobacillus genomes reveals diverse carbon, sulfur, nitrogen, and hydrogen metabolisms.</title>
        <authorList>
            <person name="Justice N.B."/>
            <person name="Norman A."/>
            <person name="Brown C.T."/>
            <person name="Singh A."/>
            <person name="Thomas B.C."/>
            <person name="Banfield J.F."/>
        </authorList>
    </citation>
    <scope>NUCLEOTIDE SEQUENCE [LARGE SCALE GENOMIC DNA]</scope>
    <source>
        <strain evidence="13">AMDSBA3</strain>
    </source>
</reference>